<dbReference type="OrthoDB" id="9761045at2"/>
<feature type="chain" id="PRO_5014805852" description="alpha-L-rhamnosidase" evidence="4">
    <location>
        <begin position="35"/>
        <end position="1581"/>
    </location>
</feature>
<dbReference type="InterPro" id="IPR012341">
    <property type="entry name" value="6hp_glycosidase-like_sf"/>
</dbReference>
<dbReference type="Gene3D" id="1.50.10.10">
    <property type="match status" value="1"/>
</dbReference>
<reference evidence="10 11" key="1">
    <citation type="submission" date="2017-11" db="EMBL/GenBank/DDBJ databases">
        <title>Genomic Encyclopedia of Archaeal and Bacterial Type Strains, Phase II (KMG-II): From Individual Species to Whole Genera.</title>
        <authorList>
            <person name="Goeker M."/>
        </authorList>
    </citation>
    <scope>NUCLEOTIDE SEQUENCE [LARGE SCALE GENOMIC DNA]</scope>
    <source>
        <strain evidence="10 11">DSM 27763</strain>
    </source>
</reference>
<accession>A0A2M9B712</accession>
<evidence type="ECO:0000256" key="4">
    <source>
        <dbReference type="SAM" id="SignalP"/>
    </source>
</evidence>
<keyword evidence="4" id="KW-0732">Signal</keyword>
<dbReference type="Gene3D" id="2.60.120.260">
    <property type="entry name" value="Galactose-binding domain-like"/>
    <property type="match status" value="3"/>
</dbReference>
<dbReference type="PANTHER" id="PTHR33307">
    <property type="entry name" value="ALPHA-RHAMNOSIDASE (EUROFUNG)"/>
    <property type="match status" value="1"/>
</dbReference>
<dbReference type="InterPro" id="IPR013783">
    <property type="entry name" value="Ig-like_fold"/>
</dbReference>
<name>A0A2M9B712_9ACTN</name>
<dbReference type="PANTHER" id="PTHR33307:SF6">
    <property type="entry name" value="ALPHA-RHAMNOSIDASE (EUROFUNG)-RELATED"/>
    <property type="match status" value="1"/>
</dbReference>
<dbReference type="InterPro" id="IPR016007">
    <property type="entry name" value="Alpha_rhamnosid"/>
</dbReference>
<organism evidence="10 11">
    <name type="scientific">Mumia flava</name>
    <dbReference type="NCBI Taxonomy" id="1348852"/>
    <lineage>
        <taxon>Bacteria</taxon>
        <taxon>Bacillati</taxon>
        <taxon>Actinomycetota</taxon>
        <taxon>Actinomycetes</taxon>
        <taxon>Propionibacteriales</taxon>
        <taxon>Nocardioidaceae</taxon>
        <taxon>Mumia</taxon>
    </lineage>
</organism>
<evidence type="ECO:0000313" key="10">
    <source>
        <dbReference type="EMBL" id="PJJ53743.1"/>
    </source>
</evidence>
<dbReference type="Pfam" id="PF05592">
    <property type="entry name" value="Bac_rhamnosid"/>
    <property type="match status" value="1"/>
</dbReference>
<protein>
    <recommendedName>
        <fullName evidence="2">alpha-L-rhamnosidase</fullName>
        <ecNumber evidence="2">3.2.1.40</ecNumber>
    </recommendedName>
</protein>
<keyword evidence="3" id="KW-0378">Hydrolase</keyword>
<dbReference type="InterPro" id="IPR013737">
    <property type="entry name" value="Bac_rhamnosid_N"/>
</dbReference>
<dbReference type="InterPro" id="IPR018905">
    <property type="entry name" value="A-galactase_NEW3"/>
</dbReference>
<gene>
    <name evidence="10" type="ORF">CLV56_3236</name>
</gene>
<sequence>MSHQDARPPVRRVLTALALAMTLIFAAFAGAASAATSAATSTTLTSTNSASVELTDLEVEKKPEPIGIDVDEPRFSWVIDTDARDVTQTSYRLRLATRADALTGAGDGDVDALMWDSGTVDSDASANVAYTGPALDPATAYHWRVDVVTSAGKAHAASTFRTGLDSDADWAGAAWIGNARGGDADPLDMSGASWIWSSDATTGGAPAEDRAFRSAWTAPDGKTATKAEILITADDSYTLWLNGEQIGQTVPEDNGWQKSRLFEAALQPDRNVIAVRTTNGPGSPAGLIAKVRTTWSDGSTSVATTDGSWKVAAQIPSGFQDPAFDDSAWESAKQLATYGSGPWGSGVRPPADEVAPAPLLRKEFEVGDDLKAATLYVAAGGYADVTLNGAPISDDVLSPGYTDYDDHVQYVGTDLTDQLEPGANALGMELGRGFYGMTGGNVWRWESPPWHDEPVVRGVLRLEYADGSTEDVVTDDSWTIHDGPTVFDDLYAGETYDARLVQDGFDTVGFADDAWMAASEVDGPKGELVNQRQQPIRVTEELPATEITEPADGVYVVKFPRVLAGWVQFDVKGPAGTTIRAQYGEKLLSNGRPNFSNNGGFQSGFQTDRFILAGTGEKESWESRFSYKGFQYIEVTGWPGDDAPPLSAFTAKAVHTDAAETGSFDSSSPVMNDVHRAVVDTLKNNIHGIPTDTPMFEKNGWTGDAAVGAEMFMMNLDTHELFAKWVGDMNDSRDENGAPYVIAPSSGDWGQWGVNTPWHSAYVMIPWWLYQYGGDDRVVSRYYDGMKTYVDLEFGRSDGGLVTNPRLGDWVSPEASPAGGNAPEDTRVSNTAYLYAMLTTMERTAKHLGKDADAEAFAEHAAVVKDTFNDRFLDTDAGSYRGNGDRGYRQTHNVLALAFGLAPDEETADAVAASIVADVKAKNMHLNTGVLGTKYLLPVLTDHGYADVAYQLATQTSYPSWGYMTENGGTTMWEHWSLDARSRGHYFLGTVDDWFYHDVAGITPSEDTGYRDVTVAPAVTKQMDWARASTQTPYGPVRSDWRSEGDRLSMKVDVPVGSTATVRIPAQNVWAVTESGTPVAQADGVHDVAYAGGDVVVEVGSGSYAFLSDAQAGLVGDAKEQVSALRAALDDVHVTGLRRIALALAKAQALVADHASGRALDLARADKDDRSADALLIAHRNVERIGDTIRLLGLSDAEEQSLRASEQAARDALAVAVADLLSVSVAAAGPDEPVRPGDRAPIMVTADNGGDRQVRDVTASVTGLPEGWEQVAPTDIATKLRGGAQADGTVEVVVSEDQSPATVKGAARVAFTVAGAHLEISAPFQVEVVSAISVEDVTVTPGETRPGSAVTVTAQVRNVGSVAVSGSAEVRVPDAWTAPDAVDVEVPAGGSTQVSVDVTVPRDTVRAQAEHELAVAFVRGGEDVATGSGTATVSIDADVSDAIDHVDLGDGASEQAHALTASPSSGTSYEAGVTRRYAGHLTPFSHFEFDMAVEAGEPFVLRVTETYDRAQTKRYKVYVDGEEVLFRTYEHASGAGTETYEFVVPAEHAAADGTVRVTFENQDDPAYYDPSIADVWTRPLG</sequence>
<feature type="signal peptide" evidence="4">
    <location>
        <begin position="1"/>
        <end position="34"/>
    </location>
</feature>
<feature type="domain" description="Alpha-L-rhamnosidase C-terminal" evidence="9">
    <location>
        <begin position="1001"/>
        <end position="1069"/>
    </location>
</feature>
<dbReference type="Pfam" id="PF10633">
    <property type="entry name" value="NPCBM_assoc"/>
    <property type="match status" value="2"/>
</dbReference>
<proteinExistence type="predicted"/>
<evidence type="ECO:0000259" key="8">
    <source>
        <dbReference type="Pfam" id="PF17389"/>
    </source>
</evidence>
<feature type="domain" description="Bacterial alpha-L-rhamnosidase N-terminal" evidence="6">
    <location>
        <begin position="370"/>
        <end position="540"/>
    </location>
</feature>
<dbReference type="Gene3D" id="2.60.40.10">
    <property type="entry name" value="Immunoglobulins"/>
    <property type="match status" value="2"/>
</dbReference>
<feature type="domain" description="Alpha-galactosidase NEW3" evidence="7">
    <location>
        <begin position="1235"/>
        <end position="1307"/>
    </location>
</feature>
<dbReference type="InterPro" id="IPR008928">
    <property type="entry name" value="6-hairpin_glycosidase_sf"/>
</dbReference>
<dbReference type="Gene3D" id="2.60.420.10">
    <property type="entry name" value="Maltose phosphorylase, domain 3"/>
    <property type="match status" value="1"/>
</dbReference>
<evidence type="ECO:0000259" key="5">
    <source>
        <dbReference type="Pfam" id="PF05592"/>
    </source>
</evidence>
<dbReference type="GO" id="GO:0030596">
    <property type="term" value="F:alpha-L-rhamnosidase activity"/>
    <property type="evidence" value="ECO:0007669"/>
    <property type="project" value="UniProtKB-EC"/>
</dbReference>
<keyword evidence="11" id="KW-1185">Reference proteome</keyword>
<dbReference type="EMBL" id="PGEZ01000002">
    <property type="protein sequence ID" value="PJJ53743.1"/>
    <property type="molecule type" value="Genomic_DNA"/>
</dbReference>
<dbReference type="Pfam" id="PF17389">
    <property type="entry name" value="Bac_rhamnosid6H"/>
    <property type="match status" value="1"/>
</dbReference>
<dbReference type="Proteomes" id="UP000230842">
    <property type="component" value="Unassembled WGS sequence"/>
</dbReference>
<dbReference type="Pfam" id="PF08531">
    <property type="entry name" value="Bac_rhamnosid_N"/>
    <property type="match status" value="1"/>
</dbReference>
<dbReference type="SUPFAM" id="SSF48208">
    <property type="entry name" value="Six-hairpin glycosidases"/>
    <property type="match status" value="1"/>
</dbReference>
<evidence type="ECO:0000313" key="11">
    <source>
        <dbReference type="Proteomes" id="UP000230842"/>
    </source>
</evidence>
<evidence type="ECO:0000259" key="7">
    <source>
        <dbReference type="Pfam" id="PF10633"/>
    </source>
</evidence>
<comment type="catalytic activity">
    <reaction evidence="1">
        <text>Hydrolysis of terminal non-reducing alpha-L-rhamnose residues in alpha-L-rhamnosides.</text>
        <dbReference type="EC" id="3.2.1.40"/>
    </reaction>
</comment>
<feature type="domain" description="Alpha-L-rhamnosidase six-hairpin glycosidase" evidence="8">
    <location>
        <begin position="660"/>
        <end position="999"/>
    </location>
</feature>
<evidence type="ECO:0000256" key="1">
    <source>
        <dbReference type="ARBA" id="ARBA00001445"/>
    </source>
</evidence>
<evidence type="ECO:0000256" key="2">
    <source>
        <dbReference type="ARBA" id="ARBA00012652"/>
    </source>
</evidence>
<evidence type="ECO:0000259" key="6">
    <source>
        <dbReference type="Pfam" id="PF08531"/>
    </source>
</evidence>
<feature type="domain" description="Alpha-L-rhamnosidase concanavalin-like" evidence="5">
    <location>
        <begin position="551"/>
        <end position="651"/>
    </location>
</feature>
<comment type="caution">
    <text evidence="10">The sequence shown here is derived from an EMBL/GenBank/DDBJ whole genome shotgun (WGS) entry which is preliminary data.</text>
</comment>
<dbReference type="InterPro" id="IPR035398">
    <property type="entry name" value="Bac_rhamnosid_C"/>
</dbReference>
<evidence type="ECO:0000259" key="9">
    <source>
        <dbReference type="Pfam" id="PF17390"/>
    </source>
</evidence>
<dbReference type="EC" id="3.2.1.40" evidence="2"/>
<dbReference type="InterPro" id="IPR008902">
    <property type="entry name" value="Rhamnosid_concanavalin"/>
</dbReference>
<dbReference type="InterPro" id="IPR035396">
    <property type="entry name" value="Bac_rhamnosid6H"/>
</dbReference>
<dbReference type="RefSeq" id="WP_100415271.1">
    <property type="nucleotide sequence ID" value="NZ_PGEZ01000002.1"/>
</dbReference>
<dbReference type="GO" id="GO:0005975">
    <property type="term" value="P:carbohydrate metabolic process"/>
    <property type="evidence" value="ECO:0007669"/>
    <property type="project" value="InterPro"/>
</dbReference>
<dbReference type="Pfam" id="PF17390">
    <property type="entry name" value="Bac_rhamnosid_C"/>
    <property type="match status" value="1"/>
</dbReference>
<feature type="domain" description="Alpha-galactosidase NEW3" evidence="7">
    <location>
        <begin position="1345"/>
        <end position="1405"/>
    </location>
</feature>
<evidence type="ECO:0000256" key="3">
    <source>
        <dbReference type="ARBA" id="ARBA00022801"/>
    </source>
</evidence>
<dbReference type="Pfam" id="PF25788">
    <property type="entry name" value="Ig_Rha78A_N"/>
    <property type="match status" value="1"/>
</dbReference>